<evidence type="ECO:0000313" key="2">
    <source>
        <dbReference type="Proteomes" id="UP001620597"/>
    </source>
</evidence>
<dbReference type="InterPro" id="IPR038109">
    <property type="entry name" value="DNA_bind_recomb_sf"/>
</dbReference>
<dbReference type="RefSeq" id="WP_416207355.1">
    <property type="nucleotide sequence ID" value="NZ_JBBKTX010000032.1"/>
</dbReference>
<evidence type="ECO:0000313" key="1">
    <source>
        <dbReference type="EMBL" id="MFK4754503.1"/>
    </source>
</evidence>
<sequence>MPNEPYASIIREGFEGLASGRFQTLSEAMYFFEQFPEYPCGSDGCVKVQRVKDTRNRPIDAGYIEHERWGISLRKGQHKPLVSLETFKKARDRLAGRAYVPAKKNISEDFPLRGFVTCADCGSPMTSS</sequence>
<reference evidence="1 2" key="1">
    <citation type="submission" date="2024-03" db="EMBL/GenBank/DDBJ databases">
        <title>High-quality draft genome sequence of Oceanobacter sp. wDCs-4.</title>
        <authorList>
            <person name="Dong C."/>
        </authorList>
    </citation>
    <scope>NUCLEOTIDE SEQUENCE [LARGE SCALE GENOMIC DNA]</scope>
    <source>
        <strain evidence="2">wDCs-4</strain>
    </source>
</reference>
<dbReference type="Gene3D" id="3.90.1750.20">
    <property type="entry name" value="Putative Large Serine Recombinase, Chain B, Domain 2"/>
    <property type="match status" value="1"/>
</dbReference>
<dbReference type="EMBL" id="JBBKTX010000032">
    <property type="protein sequence ID" value="MFK4754503.1"/>
    <property type="molecule type" value="Genomic_DNA"/>
</dbReference>
<accession>A0ABW8NND8</accession>
<protein>
    <submittedName>
        <fullName evidence="1">Zinc ribbon domain-containing protein</fullName>
    </submittedName>
</protein>
<name>A0ABW8NND8_9GAMM</name>
<keyword evidence="2" id="KW-1185">Reference proteome</keyword>
<comment type="caution">
    <text evidence="1">The sequence shown here is derived from an EMBL/GenBank/DDBJ whole genome shotgun (WGS) entry which is preliminary data.</text>
</comment>
<organism evidence="1 2">
    <name type="scientific">Oceanobacter antarcticus</name>
    <dbReference type="NCBI Taxonomy" id="3133425"/>
    <lineage>
        <taxon>Bacteria</taxon>
        <taxon>Pseudomonadati</taxon>
        <taxon>Pseudomonadota</taxon>
        <taxon>Gammaproteobacteria</taxon>
        <taxon>Oceanospirillales</taxon>
        <taxon>Oceanospirillaceae</taxon>
        <taxon>Oceanobacter</taxon>
    </lineage>
</organism>
<dbReference type="Proteomes" id="UP001620597">
    <property type="component" value="Unassembled WGS sequence"/>
</dbReference>
<proteinExistence type="predicted"/>
<gene>
    <name evidence="1" type="ORF">WG929_19020</name>
</gene>